<reference evidence="2" key="1">
    <citation type="submission" date="2014-09" db="EMBL/GenBank/DDBJ databases">
        <authorList>
            <person name="Mudge J."/>
            <person name="Ramaraj T."/>
            <person name="Lindquist I.E."/>
            <person name="Bharti A.K."/>
            <person name="Sundararajan A."/>
            <person name="Cameron C.T."/>
            <person name="Woodward J.E."/>
            <person name="May G.D."/>
            <person name="Brubaker C."/>
            <person name="Broadhvest J."/>
            <person name="Wilkins T.A."/>
        </authorList>
    </citation>
    <scope>NUCLEOTIDE SEQUENCE</scope>
    <source>
        <strain evidence="2">cv. AKA8401</strain>
    </source>
</reference>
<dbReference type="Proteomes" id="UP000032142">
    <property type="component" value="Unassembled WGS sequence"/>
</dbReference>
<dbReference type="EMBL" id="KN404159">
    <property type="protein sequence ID" value="KHG15606.1"/>
    <property type="molecule type" value="Genomic_DNA"/>
</dbReference>
<evidence type="ECO:0000313" key="1">
    <source>
        <dbReference type="EMBL" id="KHG15606.1"/>
    </source>
</evidence>
<dbReference type="AlphaFoldDB" id="A0A0B0NWX4"/>
<keyword evidence="2" id="KW-1185">Reference proteome</keyword>
<protein>
    <submittedName>
        <fullName evidence="1">Uncharacterized protein</fullName>
    </submittedName>
</protein>
<sequence length="37" mass="4422">MRPYDTRPCNMTVCDTRLKHARVSTHVDKNRPFYQAI</sequence>
<evidence type="ECO:0000313" key="2">
    <source>
        <dbReference type="Proteomes" id="UP000032142"/>
    </source>
</evidence>
<organism evidence="1 2">
    <name type="scientific">Gossypium arboreum</name>
    <name type="common">Tree cotton</name>
    <name type="synonym">Gossypium nanking</name>
    <dbReference type="NCBI Taxonomy" id="29729"/>
    <lineage>
        <taxon>Eukaryota</taxon>
        <taxon>Viridiplantae</taxon>
        <taxon>Streptophyta</taxon>
        <taxon>Embryophyta</taxon>
        <taxon>Tracheophyta</taxon>
        <taxon>Spermatophyta</taxon>
        <taxon>Magnoliopsida</taxon>
        <taxon>eudicotyledons</taxon>
        <taxon>Gunneridae</taxon>
        <taxon>Pentapetalae</taxon>
        <taxon>rosids</taxon>
        <taxon>malvids</taxon>
        <taxon>Malvales</taxon>
        <taxon>Malvaceae</taxon>
        <taxon>Malvoideae</taxon>
        <taxon>Gossypium</taxon>
    </lineage>
</organism>
<name>A0A0B0NWX4_GOSAR</name>
<accession>A0A0B0NWX4</accession>
<gene>
    <name evidence="1" type="ORF">F383_21136</name>
</gene>
<proteinExistence type="predicted"/>